<keyword evidence="4" id="KW-0067">ATP-binding</keyword>
<reference evidence="6" key="1">
    <citation type="submission" date="2014-09" db="EMBL/GenBank/DDBJ databases">
        <title>Genome sequence of the luminous mushroom Mycena chlorophos for searching fungal bioluminescence genes.</title>
        <authorList>
            <person name="Tanaka Y."/>
            <person name="Kasuga D."/>
            <person name="Oba Y."/>
            <person name="Hase S."/>
            <person name="Sato K."/>
            <person name="Oba Y."/>
            <person name="Sakakibara Y."/>
        </authorList>
    </citation>
    <scope>NUCLEOTIDE SEQUENCE</scope>
</reference>
<keyword evidence="1" id="KW-0547">Nucleotide-binding</keyword>
<evidence type="ECO:0000259" key="5">
    <source>
        <dbReference type="Pfam" id="PF13087"/>
    </source>
</evidence>
<gene>
    <name evidence="6" type="ORF">MCHLO_06780</name>
</gene>
<dbReference type="PANTHER" id="PTHR43788">
    <property type="entry name" value="DNA2/NAM7 HELICASE FAMILY MEMBER"/>
    <property type="match status" value="1"/>
</dbReference>
<accession>A0ABQ0LEG1</accession>
<dbReference type="Gene3D" id="3.40.50.300">
    <property type="entry name" value="P-loop containing nucleotide triphosphate hydrolases"/>
    <property type="match status" value="2"/>
</dbReference>
<dbReference type="EMBL" id="DF845521">
    <property type="protein sequence ID" value="GAT49469.1"/>
    <property type="molecule type" value="Genomic_DNA"/>
</dbReference>
<dbReference type="InterPro" id="IPR050534">
    <property type="entry name" value="Coronavir_polyprotein_1ab"/>
</dbReference>
<feature type="domain" description="DNA2/NAM7 helicase-like C-terminal" evidence="5">
    <location>
        <begin position="449"/>
        <end position="650"/>
    </location>
</feature>
<evidence type="ECO:0000256" key="2">
    <source>
        <dbReference type="ARBA" id="ARBA00022801"/>
    </source>
</evidence>
<dbReference type="InterPro" id="IPR041679">
    <property type="entry name" value="DNA2/NAM7-like_C"/>
</dbReference>
<name>A0ABQ0LEG1_MYCCL</name>
<keyword evidence="7" id="KW-1185">Reference proteome</keyword>
<dbReference type="InterPro" id="IPR027417">
    <property type="entry name" value="P-loop_NTPase"/>
</dbReference>
<organism evidence="6 7">
    <name type="scientific">Mycena chlorophos</name>
    <name type="common">Agaric fungus</name>
    <name type="synonym">Agaricus chlorophos</name>
    <dbReference type="NCBI Taxonomy" id="658473"/>
    <lineage>
        <taxon>Eukaryota</taxon>
        <taxon>Fungi</taxon>
        <taxon>Dikarya</taxon>
        <taxon>Basidiomycota</taxon>
        <taxon>Agaricomycotina</taxon>
        <taxon>Agaricomycetes</taxon>
        <taxon>Agaricomycetidae</taxon>
        <taxon>Agaricales</taxon>
        <taxon>Marasmiineae</taxon>
        <taxon>Mycenaceae</taxon>
        <taxon>Mycena</taxon>
    </lineage>
</organism>
<dbReference type="Pfam" id="PF13087">
    <property type="entry name" value="AAA_12"/>
    <property type="match status" value="1"/>
</dbReference>
<protein>
    <recommendedName>
        <fullName evidence="5">DNA2/NAM7 helicase-like C-terminal domain-containing protein</fullName>
    </recommendedName>
</protein>
<evidence type="ECO:0000313" key="6">
    <source>
        <dbReference type="EMBL" id="GAT49469.1"/>
    </source>
</evidence>
<proteinExistence type="predicted"/>
<evidence type="ECO:0000256" key="1">
    <source>
        <dbReference type="ARBA" id="ARBA00022741"/>
    </source>
</evidence>
<evidence type="ECO:0000256" key="3">
    <source>
        <dbReference type="ARBA" id="ARBA00022806"/>
    </source>
</evidence>
<keyword evidence="2" id="KW-0378">Hydrolase</keyword>
<dbReference type="Proteomes" id="UP000815677">
    <property type="component" value="Unassembled WGS sequence"/>
</dbReference>
<evidence type="ECO:0000313" key="7">
    <source>
        <dbReference type="Proteomes" id="UP000815677"/>
    </source>
</evidence>
<sequence>MTQVRLYILANSERYPSEAAMERTGVLFYVRESKVPLFFELSLTADDARSLVHLRNEYLAQLSQSENAALEAEKQETHSKFSRDQWKALEEWFIILQRLRREAPASQSSLGCPQWLAEGRTIETLLLKNHVPKAVSDTSPRTVHFLRCQFARPTNDPRIPPSLTNAGRDISRRDRVVLSHRSFWRLALGVVREQNKNWIELDLSLPADTYERFVQIVQAESSSRDWRLDKDVFAGREPSPRSFLRRLAENPALASFVLDSSWPPPVFETDVLSGISLPGWLDEDQTRALRLVLSARDYALVRGMTGTGKTTVLAIAAGLLAGQGGHVLLVARTNAAVDDLAVRVTEYYPHAKLHRIATDDHLSAVHGTLRAAKYRDGLQANIVAVTCSSAYKAKDFTFSHVLIDGANGITIPEILPALSLAPVFILAADPRDLQPIVQLPANLRSKATTSLFRRLSCHHHPIALADLTRQHWLNPTMTMLLNKIAYIDCASESSTSMEGVESLASSAQRDALPEWLQCVVDENRSVVIVNTSTENEAYSKALERRSKPGYTNEGESNLVVRVIAALLDVGVASNNIVVVSLYRSQINLLSEKLSDIDVATVYSSQHVRVEYSVISLVRSSLEYVKPLRDLRQMSCALARASKKTIIICSEHNLRQIGELSCLFDNQGVSVVNVPVQALERSLLDEEKIKHREKRQRTAR</sequence>
<dbReference type="SUPFAM" id="SSF52540">
    <property type="entry name" value="P-loop containing nucleoside triphosphate hydrolases"/>
    <property type="match status" value="1"/>
</dbReference>
<dbReference type="PANTHER" id="PTHR43788:SF16">
    <property type="entry name" value="HELICASE WITH ZINC FINGER 2"/>
    <property type="match status" value="1"/>
</dbReference>
<dbReference type="Pfam" id="PF13604">
    <property type="entry name" value="AAA_30"/>
    <property type="match status" value="1"/>
</dbReference>
<evidence type="ECO:0000256" key="4">
    <source>
        <dbReference type="ARBA" id="ARBA00022840"/>
    </source>
</evidence>
<keyword evidence="3" id="KW-0347">Helicase</keyword>